<accession>A0A1W6JS44</accession>
<dbReference type="Proteomes" id="UP000225812">
    <property type="component" value="Segment"/>
</dbReference>
<proteinExistence type="predicted"/>
<sequence length="29" mass="3177">MWSLFVAAGYVNQLAYPVIVIPLTLKGVI</sequence>
<organism evidence="1 2">
    <name type="scientific">Salmonella phage SE1Kor</name>
    <dbReference type="NCBI Taxonomy" id="2847282"/>
    <lineage>
        <taxon>Viruses</taxon>
        <taxon>Duplodnaviria</taxon>
        <taxon>Heunggongvirae</taxon>
        <taxon>Uroviricota</taxon>
        <taxon>Caudoviricetes</taxon>
        <taxon>Queuovirinae</taxon>
        <taxon>Nonagvirus</taxon>
        <taxon>Nonagvirus SE1Kor</taxon>
    </lineage>
</organism>
<protein>
    <submittedName>
        <fullName evidence="1">Uncharacterized protein</fullName>
    </submittedName>
</protein>
<name>A0A1W6JS44_9CAUD</name>
<dbReference type="EMBL" id="KY926791">
    <property type="protein sequence ID" value="ARM70090.1"/>
    <property type="molecule type" value="Genomic_DNA"/>
</dbReference>
<evidence type="ECO:0000313" key="1">
    <source>
        <dbReference type="EMBL" id="ARM70090.1"/>
    </source>
</evidence>
<keyword evidence="2" id="KW-1185">Reference proteome</keyword>
<dbReference type="KEGG" id="vg:40089940"/>
<reference evidence="1 2" key="1">
    <citation type="submission" date="2017-04" db="EMBL/GenBank/DDBJ databases">
        <title>Complete Genome Sequence of Lytic Bacteriophage SE1 Infecting Salmonella Enteritidis Isolates.</title>
        <authorList>
            <person name="Kim D."/>
            <person name="Kim Y.J."/>
            <person name="Han B.K."/>
            <person name="Kim H."/>
        </authorList>
    </citation>
    <scope>NUCLEOTIDE SEQUENCE [LARGE SCALE GENOMIC DNA]</scope>
</reference>
<evidence type="ECO:0000313" key="2">
    <source>
        <dbReference type="Proteomes" id="UP000225812"/>
    </source>
</evidence>